<evidence type="ECO:0000256" key="4">
    <source>
        <dbReference type="SAM" id="MobiDB-lite"/>
    </source>
</evidence>
<dbReference type="GO" id="GO:0003700">
    <property type="term" value="F:DNA-binding transcription factor activity"/>
    <property type="evidence" value="ECO:0007669"/>
    <property type="project" value="InterPro"/>
</dbReference>
<dbReference type="Gene3D" id="1.10.10.10">
    <property type="entry name" value="Winged helix-like DNA-binding domain superfamily/Winged helix DNA-binding domain"/>
    <property type="match status" value="1"/>
</dbReference>
<evidence type="ECO:0000256" key="1">
    <source>
        <dbReference type="ARBA" id="ARBA00023015"/>
    </source>
</evidence>
<dbReference type="Pfam" id="PF07729">
    <property type="entry name" value="FCD"/>
    <property type="match status" value="1"/>
</dbReference>
<dbReference type="InterPro" id="IPR008920">
    <property type="entry name" value="TF_FadR/GntR_C"/>
</dbReference>
<dbReference type="Pfam" id="PF00392">
    <property type="entry name" value="GntR"/>
    <property type="match status" value="1"/>
</dbReference>
<reference evidence="14 15" key="5">
    <citation type="submission" date="2017-12" db="EMBL/GenBank/DDBJ databases">
        <authorList>
            <person name="Levesque S."/>
        </authorList>
    </citation>
    <scope>NUCLEOTIDE SEQUENCE [LARGE SCALE GENOMIC DNA]</scope>
    <source>
        <strain evidence="7 15">SMQ-1417</strain>
        <strain evidence="8 14">SMQ-1420</strain>
    </source>
</reference>
<dbReference type="EMBL" id="NRGX01000001">
    <property type="protein sequence ID" value="PCC17848.1"/>
    <property type="molecule type" value="Genomic_DNA"/>
</dbReference>
<evidence type="ECO:0000313" key="14">
    <source>
        <dbReference type="Proteomes" id="UP000282731"/>
    </source>
</evidence>
<feature type="region of interest" description="Disordered" evidence="4">
    <location>
        <begin position="1"/>
        <end position="30"/>
    </location>
</feature>
<evidence type="ECO:0000256" key="2">
    <source>
        <dbReference type="ARBA" id="ARBA00023125"/>
    </source>
</evidence>
<organism evidence="6 11">
    <name type="scientific">Brevibacterium aurantiacum</name>
    <dbReference type="NCBI Taxonomy" id="273384"/>
    <lineage>
        <taxon>Bacteria</taxon>
        <taxon>Bacillati</taxon>
        <taxon>Actinomycetota</taxon>
        <taxon>Actinomycetes</taxon>
        <taxon>Micrococcales</taxon>
        <taxon>Brevibacteriaceae</taxon>
        <taxon>Brevibacterium</taxon>
    </lineage>
</organism>
<dbReference type="PRINTS" id="PR00035">
    <property type="entry name" value="HTHGNTR"/>
</dbReference>
<gene>
    <name evidence="10" type="ORF">BAURA86_01021</name>
    <name evidence="6" type="ORF">BLSMQ_3458</name>
    <name evidence="9" type="ORF">CIK79_05810</name>
    <name evidence="7" type="ORF">CXR23_18380</name>
    <name evidence="8" type="ORF">CXR27_17595</name>
</gene>
<evidence type="ECO:0000313" key="13">
    <source>
        <dbReference type="Proteomes" id="UP000234300"/>
    </source>
</evidence>
<evidence type="ECO:0000313" key="15">
    <source>
        <dbReference type="Proteomes" id="UP000283000"/>
    </source>
</evidence>
<dbReference type="EMBL" id="CP017150">
    <property type="protein sequence ID" value="AOP55158.1"/>
    <property type="molecule type" value="Genomic_DNA"/>
</dbReference>
<name>A0A1D7W951_BREAU</name>
<dbReference type="GO" id="GO:0003677">
    <property type="term" value="F:DNA binding"/>
    <property type="evidence" value="ECO:0007669"/>
    <property type="project" value="UniProtKB-KW"/>
</dbReference>
<dbReference type="InterPro" id="IPR036388">
    <property type="entry name" value="WH-like_DNA-bd_sf"/>
</dbReference>
<dbReference type="eggNOG" id="COG2186">
    <property type="taxonomic scope" value="Bacteria"/>
</dbReference>
<dbReference type="SUPFAM" id="SSF48008">
    <property type="entry name" value="GntR ligand-binding domain-like"/>
    <property type="match status" value="1"/>
</dbReference>
<proteinExistence type="predicted"/>
<dbReference type="EMBL" id="CP025334">
    <property type="protein sequence ID" value="AZT98598.1"/>
    <property type="molecule type" value="Genomic_DNA"/>
</dbReference>
<dbReference type="EMBL" id="CP025330">
    <property type="protein sequence ID" value="AZT94865.1"/>
    <property type="molecule type" value="Genomic_DNA"/>
</dbReference>
<dbReference type="InterPro" id="IPR011711">
    <property type="entry name" value="GntR_C"/>
</dbReference>
<dbReference type="RefSeq" id="WP_069600967.1">
    <property type="nucleotide sequence ID" value="NZ_CP017150.1"/>
</dbReference>
<reference evidence="9 12" key="3">
    <citation type="journal article" date="2017" name="Elife">
        <title>Extensive horizontal gene transfer in cheese-associated bacteria.</title>
        <authorList>
            <person name="Bonham K.S."/>
            <person name="Wolfe B.E."/>
            <person name="Dutton R.J."/>
        </authorList>
    </citation>
    <scope>NUCLEOTIDE SEQUENCE [LARGE SCALE GENOMIC DNA]</scope>
    <source>
        <strain evidence="9 12">JB5</strain>
    </source>
</reference>
<dbReference type="SUPFAM" id="SSF46785">
    <property type="entry name" value="Winged helix' DNA-binding domain"/>
    <property type="match status" value="1"/>
</dbReference>
<dbReference type="Proteomes" id="UP000218377">
    <property type="component" value="Unassembled WGS sequence"/>
</dbReference>
<evidence type="ECO:0000313" key="12">
    <source>
        <dbReference type="Proteomes" id="UP000218377"/>
    </source>
</evidence>
<dbReference type="CDD" id="cd07377">
    <property type="entry name" value="WHTH_GntR"/>
    <property type="match status" value="1"/>
</dbReference>
<accession>A0A2A3X2F0</accession>
<evidence type="ECO:0000313" key="6">
    <source>
        <dbReference type="EMBL" id="AOP55158.1"/>
    </source>
</evidence>
<evidence type="ECO:0000313" key="7">
    <source>
        <dbReference type="EMBL" id="AZT94865.1"/>
    </source>
</evidence>
<dbReference type="Proteomes" id="UP000094793">
    <property type="component" value="Chromosome"/>
</dbReference>
<dbReference type="InterPro" id="IPR000524">
    <property type="entry name" value="Tscrpt_reg_HTH_GntR"/>
</dbReference>
<dbReference type="SMART" id="SM00895">
    <property type="entry name" value="FCD"/>
    <property type="match status" value="1"/>
</dbReference>
<dbReference type="Proteomes" id="UP000283000">
    <property type="component" value="Chromosome"/>
</dbReference>
<sequence length="268" mass="28738">MTSESVSKDDDTAAGHTVNAPQGPSWKPVARSSTHELVINAIEEQITSGSLTVGDPLPSERELAAKLQVSRAAVREALRVMESLGVIVSNVGSGKSAGTFIASMPKEALTRFLRLHVALANFSIEEAIETRIQLERSSTALATGRVHDDALAGMNASLAIMDTPGVSLETFNDADTAFHVAIARASENQLLSDLTEAIRGSLRRPILIAFHEVDDPRALMAQLQGEHHAIMRAIVDRDTDHAVQLTEDHIRSAAAALPHMTQKPAPPR</sequence>
<reference evidence="14 15" key="6">
    <citation type="submission" date="2019-01" db="EMBL/GenBank/DDBJ databases">
        <title>Comparative genomic analysis of Brevibacterium aurantiacum sheds light on its evolution and its adaptation to smear-ripened cheeses.</title>
        <authorList>
            <person name="Moineau S."/>
        </authorList>
    </citation>
    <scope>NUCLEOTIDE SEQUENCE [LARGE SCALE GENOMIC DNA]</scope>
    <source>
        <strain evidence="7 15">SMQ-1417</strain>
        <strain evidence="8 14">SMQ-1420</strain>
    </source>
</reference>
<feature type="compositionally biased region" description="Basic and acidic residues" evidence="4">
    <location>
        <begin position="1"/>
        <end position="13"/>
    </location>
</feature>
<protein>
    <submittedName>
        <fullName evidence="7">FadR family transcriptional regulator</fullName>
    </submittedName>
    <submittedName>
        <fullName evidence="6">Lactate-responsive regulator LldR in Actinobacteria, GntR family</fullName>
    </submittedName>
    <submittedName>
        <fullName evidence="10">Transcriptional regulator, GntR family</fullName>
    </submittedName>
</protein>
<evidence type="ECO:0000313" key="10">
    <source>
        <dbReference type="EMBL" id="SMX79063.1"/>
    </source>
</evidence>
<keyword evidence="1" id="KW-0805">Transcription regulation</keyword>
<dbReference type="Gene3D" id="1.20.120.530">
    <property type="entry name" value="GntR ligand-binding domain-like"/>
    <property type="match status" value="1"/>
</dbReference>
<dbReference type="PANTHER" id="PTHR43537">
    <property type="entry name" value="TRANSCRIPTIONAL REGULATOR, GNTR FAMILY"/>
    <property type="match status" value="1"/>
</dbReference>
<dbReference type="PANTHER" id="PTHR43537:SF5">
    <property type="entry name" value="UXU OPERON TRANSCRIPTIONAL REGULATOR"/>
    <property type="match status" value="1"/>
</dbReference>
<feature type="domain" description="HTH gntR-type" evidence="5">
    <location>
        <begin position="32"/>
        <end position="104"/>
    </location>
</feature>
<dbReference type="Proteomes" id="UP000282731">
    <property type="component" value="Chromosome"/>
</dbReference>
<reference evidence="11" key="2">
    <citation type="submission" date="2016-09" db="EMBL/GenBank/DDBJ databases">
        <title>Complete Genome Sequence of Brevibacterium linens SMQ-1335.</title>
        <authorList>
            <person name="de Melo A.G."/>
            <person name="Labrie S.J."/>
            <person name="Dumaresq J."/>
            <person name="Roberts R.J."/>
            <person name="Tremblay D.M."/>
            <person name="Moineau S."/>
        </authorList>
    </citation>
    <scope>NUCLEOTIDE SEQUENCE [LARGE SCALE GENOMIC DNA]</scope>
    <source>
        <strain evidence="11">SMQ-1335</strain>
    </source>
</reference>
<reference evidence="6" key="1">
    <citation type="submission" date="2016-09" db="EMBL/GenBank/DDBJ databases">
        <title>Complete Genome Sequence of Brevibacterium aurantiacum SMQ-1335.</title>
        <authorList>
            <person name="de Melo A.G."/>
            <person name="Labrie S.J."/>
            <person name="Dumaresq J."/>
            <person name="Roberts R.J."/>
            <person name="Tremblay D.M."/>
            <person name="Moineau S."/>
        </authorList>
    </citation>
    <scope>NUCLEOTIDE SEQUENCE</scope>
    <source>
        <strain evidence="6">SMQ-1335</strain>
    </source>
</reference>
<dbReference type="KEGG" id="blin:BLSMQ_3458"/>
<dbReference type="EMBL" id="FXZI01000002">
    <property type="protein sequence ID" value="SMX79063.1"/>
    <property type="molecule type" value="Genomic_DNA"/>
</dbReference>
<dbReference type="AlphaFoldDB" id="A0A1D7W951"/>
<evidence type="ECO:0000313" key="8">
    <source>
        <dbReference type="EMBL" id="AZT98598.1"/>
    </source>
</evidence>
<evidence type="ECO:0000259" key="5">
    <source>
        <dbReference type="PROSITE" id="PS50949"/>
    </source>
</evidence>
<evidence type="ECO:0000256" key="3">
    <source>
        <dbReference type="ARBA" id="ARBA00023163"/>
    </source>
</evidence>
<keyword evidence="3" id="KW-0804">Transcription</keyword>
<dbReference type="PATRIC" id="fig|1703.10.peg.3569"/>
<dbReference type="SMART" id="SM00345">
    <property type="entry name" value="HTH_GNTR"/>
    <property type="match status" value="1"/>
</dbReference>
<evidence type="ECO:0000313" key="11">
    <source>
        <dbReference type="Proteomes" id="UP000094793"/>
    </source>
</evidence>
<accession>A0A2H1IV26</accession>
<dbReference type="Proteomes" id="UP000234300">
    <property type="component" value="Unassembled WGS sequence"/>
</dbReference>
<dbReference type="OrthoDB" id="3523737at2"/>
<reference evidence="10 13" key="4">
    <citation type="submission" date="2017-03" db="EMBL/GenBank/DDBJ databases">
        <authorList>
            <person name="Afonso C.L."/>
            <person name="Miller P.J."/>
            <person name="Scott M.A."/>
            <person name="Spackman E."/>
            <person name="Goraichik I."/>
            <person name="Dimitrov K.M."/>
            <person name="Suarez D.L."/>
            <person name="Swayne D.E."/>
        </authorList>
    </citation>
    <scope>NUCLEOTIDE SEQUENCE [LARGE SCALE GENOMIC DNA]</scope>
    <source>
        <strain evidence="10">8</strain>
        <strain evidence="13">8(6)</strain>
    </source>
</reference>
<evidence type="ECO:0000313" key="9">
    <source>
        <dbReference type="EMBL" id="PCC17848.1"/>
    </source>
</evidence>
<dbReference type="InterPro" id="IPR036390">
    <property type="entry name" value="WH_DNA-bd_sf"/>
</dbReference>
<dbReference type="PROSITE" id="PS50949">
    <property type="entry name" value="HTH_GNTR"/>
    <property type="match status" value="1"/>
</dbReference>
<keyword evidence="2" id="KW-0238">DNA-binding</keyword>
<accession>A0A1D7W951</accession>